<dbReference type="InterPro" id="IPR010093">
    <property type="entry name" value="SinI_DNA-bd"/>
</dbReference>
<dbReference type="InterPro" id="IPR038148">
    <property type="entry name" value="Tn1545/Tn916_Xis"/>
</dbReference>
<accession>K4LHN9</accession>
<name>K4LHN9_THEPS</name>
<organism evidence="2 3">
    <name type="scientific">Thermacetogenium phaeum (strain ATCC BAA-254 / DSM 26808 / PB)</name>
    <dbReference type="NCBI Taxonomy" id="1089553"/>
    <lineage>
        <taxon>Bacteria</taxon>
        <taxon>Bacillati</taxon>
        <taxon>Bacillota</taxon>
        <taxon>Clostridia</taxon>
        <taxon>Thermoanaerobacterales</taxon>
        <taxon>Thermoanaerobacteraceae</taxon>
        <taxon>Thermacetogenium</taxon>
    </lineage>
</organism>
<dbReference type="InterPro" id="IPR041657">
    <property type="entry name" value="HTH_17"/>
</dbReference>
<dbReference type="AlphaFoldDB" id="K4LHN9"/>
<dbReference type="Gene3D" id="3.90.105.50">
    <property type="match status" value="1"/>
</dbReference>
<dbReference type="KEGG" id="tpz:Tph_c21960"/>
<evidence type="ECO:0000313" key="3">
    <source>
        <dbReference type="Proteomes" id="UP000000467"/>
    </source>
</evidence>
<dbReference type="GO" id="GO:0003677">
    <property type="term" value="F:DNA binding"/>
    <property type="evidence" value="ECO:0007669"/>
    <property type="project" value="InterPro"/>
</dbReference>
<gene>
    <name evidence="2" type="primary">pinR2</name>
    <name evidence="2" type="ordered locus">Tph_c21960</name>
</gene>
<dbReference type="Pfam" id="PF12728">
    <property type="entry name" value="HTH_17"/>
    <property type="match status" value="1"/>
</dbReference>
<sequence length="70" mass="8280">MLELKKQKSIMAENLPLVLTVQEVARYLRIGKSLAYELTKRKDFPALRIGRTVRVHRDAFLLWLEENLKK</sequence>
<dbReference type="HOGENOM" id="CLU_140176_16_2_9"/>
<dbReference type="Proteomes" id="UP000000467">
    <property type="component" value="Chromosome"/>
</dbReference>
<keyword evidence="3" id="KW-1185">Reference proteome</keyword>
<dbReference type="eggNOG" id="ENOG5030FTF">
    <property type="taxonomic scope" value="Bacteria"/>
</dbReference>
<evidence type="ECO:0000259" key="1">
    <source>
        <dbReference type="Pfam" id="PF12728"/>
    </source>
</evidence>
<feature type="domain" description="Helix-turn-helix" evidence="1">
    <location>
        <begin position="18"/>
        <end position="67"/>
    </location>
</feature>
<dbReference type="RefSeq" id="WP_015051262.1">
    <property type="nucleotide sequence ID" value="NC_018870.1"/>
</dbReference>
<protein>
    <submittedName>
        <fullName evidence="2">Site-specific recombinase PinR</fullName>
    </submittedName>
</protein>
<evidence type="ECO:0000313" key="2">
    <source>
        <dbReference type="EMBL" id="AFV12388.1"/>
    </source>
</evidence>
<dbReference type="NCBIfam" id="TIGR01764">
    <property type="entry name" value="excise"/>
    <property type="match status" value="1"/>
</dbReference>
<proteinExistence type="predicted"/>
<reference evidence="2 3" key="1">
    <citation type="journal article" date="2012" name="BMC Genomics">
        <title>Genome-guided analysis of physiological and morphological traits of the fermentative acetate oxidizer Thermacetogenium phaeum.</title>
        <authorList>
            <person name="Oehler D."/>
            <person name="Poehlein A."/>
            <person name="Leimbach A."/>
            <person name="Muller N."/>
            <person name="Daniel R."/>
            <person name="Gottschalk G."/>
            <person name="Schink B."/>
        </authorList>
    </citation>
    <scope>NUCLEOTIDE SEQUENCE [LARGE SCALE GENOMIC DNA]</scope>
    <source>
        <strain evidence="3">ATCC BAA-254 / DSM 26808 / PB</strain>
    </source>
</reference>
<dbReference type="EMBL" id="CP003732">
    <property type="protein sequence ID" value="AFV12388.1"/>
    <property type="molecule type" value="Genomic_DNA"/>
</dbReference>